<protein>
    <submittedName>
        <fullName evidence="2">Transglutaminase-like enzyme, putative cysteine protease</fullName>
    </submittedName>
</protein>
<dbReference type="SUPFAM" id="SSF54001">
    <property type="entry name" value="Cysteine proteinases"/>
    <property type="match status" value="1"/>
</dbReference>
<keyword evidence="2" id="KW-0378">Hydrolase</keyword>
<dbReference type="Pfam" id="PF08379">
    <property type="entry name" value="Bact_transglu_N"/>
    <property type="match status" value="1"/>
</dbReference>
<dbReference type="InterPro" id="IPR002931">
    <property type="entry name" value="Transglutaminase-like"/>
</dbReference>
<dbReference type="PANTHER" id="PTHR33490">
    <property type="entry name" value="BLR5614 PROTEIN-RELATED"/>
    <property type="match status" value="1"/>
</dbReference>
<dbReference type="Pfam" id="PF01841">
    <property type="entry name" value="Transglut_core"/>
    <property type="match status" value="1"/>
</dbReference>
<dbReference type="Proteomes" id="UP000199344">
    <property type="component" value="Unassembled WGS sequence"/>
</dbReference>
<proteinExistence type="predicted"/>
<keyword evidence="2" id="KW-0645">Protease</keyword>
<evidence type="ECO:0000313" key="3">
    <source>
        <dbReference type="Proteomes" id="UP000199344"/>
    </source>
</evidence>
<dbReference type="SMART" id="SM00460">
    <property type="entry name" value="TGc"/>
    <property type="match status" value="1"/>
</dbReference>
<dbReference type="GO" id="GO:0006508">
    <property type="term" value="P:proteolysis"/>
    <property type="evidence" value="ECO:0007669"/>
    <property type="project" value="UniProtKB-KW"/>
</dbReference>
<dbReference type="InterPro" id="IPR038765">
    <property type="entry name" value="Papain-like_cys_pep_sf"/>
</dbReference>
<name>A0A1G7E7J0_9RHOB</name>
<gene>
    <name evidence="2" type="ORF">SAMN05421538_108111</name>
</gene>
<dbReference type="STRING" id="591205.SAMN05421538_108111"/>
<accession>A0A1G7E7J0</accession>
<dbReference type="PANTHER" id="PTHR33490:SF6">
    <property type="entry name" value="SLL1049 PROTEIN"/>
    <property type="match status" value="1"/>
</dbReference>
<evidence type="ECO:0000313" key="2">
    <source>
        <dbReference type="EMBL" id="SDE59623.1"/>
    </source>
</evidence>
<organism evidence="2 3">
    <name type="scientific">Paracoccus isoporae</name>
    <dbReference type="NCBI Taxonomy" id="591205"/>
    <lineage>
        <taxon>Bacteria</taxon>
        <taxon>Pseudomonadati</taxon>
        <taxon>Pseudomonadota</taxon>
        <taxon>Alphaproteobacteria</taxon>
        <taxon>Rhodobacterales</taxon>
        <taxon>Paracoccaceae</taxon>
        <taxon>Paracoccus</taxon>
    </lineage>
</organism>
<dbReference type="GO" id="GO:0008233">
    <property type="term" value="F:peptidase activity"/>
    <property type="evidence" value="ECO:0007669"/>
    <property type="project" value="UniProtKB-KW"/>
</dbReference>
<feature type="domain" description="Transglutaminase-like" evidence="1">
    <location>
        <begin position="159"/>
        <end position="224"/>
    </location>
</feature>
<evidence type="ECO:0000259" key="1">
    <source>
        <dbReference type="SMART" id="SM00460"/>
    </source>
</evidence>
<dbReference type="AlphaFoldDB" id="A0A1G7E7J0"/>
<dbReference type="InterPro" id="IPR013589">
    <property type="entry name" value="Bac_transglu_N"/>
</dbReference>
<keyword evidence="3" id="KW-1185">Reference proteome</keyword>
<dbReference type="RefSeq" id="WP_090524406.1">
    <property type="nucleotide sequence ID" value="NZ_FNAH01000008.1"/>
</dbReference>
<dbReference type="Gene3D" id="3.10.620.30">
    <property type="match status" value="1"/>
</dbReference>
<dbReference type="OrthoDB" id="9804023at2"/>
<reference evidence="2 3" key="1">
    <citation type="submission" date="2016-10" db="EMBL/GenBank/DDBJ databases">
        <authorList>
            <person name="de Groot N.N."/>
        </authorList>
    </citation>
    <scope>NUCLEOTIDE SEQUENCE [LARGE SCALE GENOMIC DNA]</scope>
    <source>
        <strain evidence="2 3">DSM 22220</strain>
    </source>
</reference>
<sequence>MRLRITHHTVYDYERPVSFGVQSLRVTPSVFEGQKVIDWQVDMGDTSEAGAGYRDGAGDWVQLWTIHGPISKVPVRIEGEVVTTDLAGVLRGHREVIHPMVYLQTTKMTEPDEALRDLAAGPEQGLGDLDLAHALSHLVHEKVAYRTGVTNGLSTAAEVLAAGGGVCQDHAHVLMAVARARGLPARYVSGYLHADAEGNIHEAAHAWAEIHVGGLGWVGFDAANATCPNDLYVRTGSGLDSRDAAPIRGVTAMGGAEKLEVTVAVSRVEA</sequence>
<dbReference type="EMBL" id="FNAH01000008">
    <property type="protein sequence ID" value="SDE59623.1"/>
    <property type="molecule type" value="Genomic_DNA"/>
</dbReference>